<dbReference type="OMA" id="SWKPAYL"/>
<evidence type="ECO:0000313" key="3">
    <source>
        <dbReference type="Proteomes" id="UP000294847"/>
    </source>
</evidence>
<feature type="region of interest" description="Disordered" evidence="1">
    <location>
        <begin position="264"/>
        <end position="298"/>
    </location>
</feature>
<dbReference type="InterPro" id="IPR011993">
    <property type="entry name" value="PH-like_dom_sf"/>
</dbReference>
<dbReference type="EMBL" id="CP034207">
    <property type="protein sequence ID" value="QBZ61409.1"/>
    <property type="molecule type" value="Genomic_DNA"/>
</dbReference>
<reference evidence="2 3" key="1">
    <citation type="journal article" date="2019" name="Mol. Biol. Evol.">
        <title>Blast fungal genomes show frequent chromosomal changes, gene gains and losses, and effector gene turnover.</title>
        <authorList>
            <person name="Gomez Luciano L.B."/>
            <person name="Jason Tsai I."/>
            <person name="Chuma I."/>
            <person name="Tosa Y."/>
            <person name="Chen Y.H."/>
            <person name="Li J.Y."/>
            <person name="Li M.Y."/>
            <person name="Jade Lu M.Y."/>
            <person name="Nakayashiki H."/>
            <person name="Li W.H."/>
        </authorList>
    </citation>
    <scope>NUCLEOTIDE SEQUENCE [LARGE SCALE GENOMIC DNA]</scope>
    <source>
        <strain evidence="2">MZ5-1-6</strain>
    </source>
</reference>
<dbReference type="Proteomes" id="UP000294847">
    <property type="component" value="Chromosome 4"/>
</dbReference>
<dbReference type="PROSITE" id="PS50003">
    <property type="entry name" value="PH_DOMAIN"/>
    <property type="match status" value="2"/>
</dbReference>
<feature type="compositionally biased region" description="Low complexity" evidence="1">
    <location>
        <begin position="234"/>
        <end position="246"/>
    </location>
</feature>
<protein>
    <submittedName>
        <fullName evidence="2">Uncharacterized protein</fullName>
    </submittedName>
</protein>
<dbReference type="InterPro" id="IPR051707">
    <property type="entry name" value="PI-Interact_SigTrans_Reg"/>
</dbReference>
<gene>
    <name evidence="2" type="ORF">PoMZ_08358</name>
</gene>
<dbReference type="InterPro" id="IPR001849">
    <property type="entry name" value="PH_domain"/>
</dbReference>
<dbReference type="CDD" id="cd13299">
    <property type="entry name" value="PH2_PH_fungal"/>
    <property type="match status" value="1"/>
</dbReference>
<feature type="region of interest" description="Disordered" evidence="1">
    <location>
        <begin position="229"/>
        <end position="250"/>
    </location>
</feature>
<dbReference type="SMART" id="SM00233">
    <property type="entry name" value="PH"/>
    <property type="match status" value="2"/>
</dbReference>
<dbReference type="CDD" id="cd13298">
    <property type="entry name" value="PH1_PH_fungal"/>
    <property type="match status" value="1"/>
</dbReference>
<sequence>MLETMVDVQTAAPMKSIGAKLTLASSQSLSRSQPSMAISSDTASRLRSQLALETFSPVNQNGCFDFDRVIRCGYLQKRTKTRSWKTVYVVMRPNTLSIYKSDKEDKLRNKIYLSDLTAVTLLKDPKQKRHNMFGLFSPSKNIYFQAPSSKDAQDWVEVVRQDARIEEEEDEIFLASPIVSRESYSMTMSPTEQAKTIGALLERERMMASSPEIQERAIARNAVGRQYARRSSHLGESSGLSGNELASHSDLSDIDVPSRYMVKSAESVNQQSPSSPPDRPNLGGRVGSNASGIAPEKDPDRVMWQGQLWFLRSKGGLRQWKKSWAVVRPRNLILYRDSSEYSPHLVLPLSSILNVVDLDPISRTKRHCLQIITEEKRFRFCAVDEESLLQCLGAFKSLLARRRELEARAAAAISVPEITTDLATPDRVTRPDIYSTSPPASATTTTTTTVSINLAA</sequence>
<evidence type="ECO:0000256" key="1">
    <source>
        <dbReference type="SAM" id="MobiDB-lite"/>
    </source>
</evidence>
<dbReference type="Pfam" id="PF00169">
    <property type="entry name" value="PH"/>
    <property type="match status" value="2"/>
</dbReference>
<evidence type="ECO:0000313" key="2">
    <source>
        <dbReference type="EMBL" id="QBZ61409.1"/>
    </source>
</evidence>
<feature type="compositionally biased region" description="Low complexity" evidence="1">
    <location>
        <begin position="435"/>
        <end position="448"/>
    </location>
</feature>
<dbReference type="SUPFAM" id="SSF50729">
    <property type="entry name" value="PH domain-like"/>
    <property type="match status" value="2"/>
</dbReference>
<organism evidence="2 3">
    <name type="scientific">Pyricularia oryzae</name>
    <name type="common">Rice blast fungus</name>
    <name type="synonym">Magnaporthe oryzae</name>
    <dbReference type="NCBI Taxonomy" id="318829"/>
    <lineage>
        <taxon>Eukaryota</taxon>
        <taxon>Fungi</taxon>
        <taxon>Dikarya</taxon>
        <taxon>Ascomycota</taxon>
        <taxon>Pezizomycotina</taxon>
        <taxon>Sordariomycetes</taxon>
        <taxon>Sordariomycetidae</taxon>
        <taxon>Magnaporthales</taxon>
        <taxon>Pyriculariaceae</taxon>
        <taxon>Pyricularia</taxon>
    </lineage>
</organism>
<accession>A0A4P7NHE9</accession>
<dbReference type="Gene3D" id="2.30.29.30">
    <property type="entry name" value="Pleckstrin-homology domain (PH domain)/Phosphotyrosine-binding domain (PTB)"/>
    <property type="match status" value="2"/>
</dbReference>
<proteinExistence type="predicted"/>
<dbReference type="PANTHER" id="PTHR14336:SF15">
    <property type="entry name" value="DUAL ADAPTER FOR PHOSPHOTYROSINE AND 3-PHOSPHOTYROSINE AND 3-PHOSPHOINOSITIDE"/>
    <property type="match status" value="1"/>
</dbReference>
<dbReference type="AlphaFoldDB" id="A0A4P7NHE9"/>
<dbReference type="PANTHER" id="PTHR14336">
    <property type="entry name" value="TANDEM PH DOMAIN CONTAINING PROTEIN"/>
    <property type="match status" value="1"/>
</dbReference>
<feature type="region of interest" description="Disordered" evidence="1">
    <location>
        <begin position="429"/>
        <end position="448"/>
    </location>
</feature>
<name>A0A4P7NHE9_PYROR</name>